<accession>A0A1L9SR72</accession>
<dbReference type="GeneID" id="34613106"/>
<name>A0A1L9SR72_9EURO</name>
<organism evidence="1 2">
    <name type="scientific">Penicilliopsis zonata CBS 506.65</name>
    <dbReference type="NCBI Taxonomy" id="1073090"/>
    <lineage>
        <taxon>Eukaryota</taxon>
        <taxon>Fungi</taxon>
        <taxon>Dikarya</taxon>
        <taxon>Ascomycota</taxon>
        <taxon>Pezizomycotina</taxon>
        <taxon>Eurotiomycetes</taxon>
        <taxon>Eurotiomycetidae</taxon>
        <taxon>Eurotiales</taxon>
        <taxon>Aspergillaceae</taxon>
        <taxon>Penicilliopsis</taxon>
    </lineage>
</organism>
<reference evidence="2" key="1">
    <citation type="journal article" date="2017" name="Genome Biol.">
        <title>Comparative genomics reveals high biological diversity and specific adaptations in the industrially and medically important fungal genus Aspergillus.</title>
        <authorList>
            <person name="de Vries R.P."/>
            <person name="Riley R."/>
            <person name="Wiebenga A."/>
            <person name="Aguilar-Osorio G."/>
            <person name="Amillis S."/>
            <person name="Uchima C.A."/>
            <person name="Anderluh G."/>
            <person name="Asadollahi M."/>
            <person name="Askin M."/>
            <person name="Barry K."/>
            <person name="Battaglia E."/>
            <person name="Bayram O."/>
            <person name="Benocci T."/>
            <person name="Braus-Stromeyer S.A."/>
            <person name="Caldana C."/>
            <person name="Canovas D."/>
            <person name="Cerqueira G.C."/>
            <person name="Chen F."/>
            <person name="Chen W."/>
            <person name="Choi C."/>
            <person name="Clum A."/>
            <person name="Dos Santos R.A."/>
            <person name="Damasio A.R."/>
            <person name="Diallinas G."/>
            <person name="Emri T."/>
            <person name="Fekete E."/>
            <person name="Flipphi M."/>
            <person name="Freyberg S."/>
            <person name="Gallo A."/>
            <person name="Gournas C."/>
            <person name="Habgood R."/>
            <person name="Hainaut M."/>
            <person name="Harispe M.L."/>
            <person name="Henrissat B."/>
            <person name="Hilden K.S."/>
            <person name="Hope R."/>
            <person name="Hossain A."/>
            <person name="Karabika E."/>
            <person name="Karaffa L."/>
            <person name="Karanyi Z."/>
            <person name="Krasevec N."/>
            <person name="Kuo A."/>
            <person name="Kusch H."/>
            <person name="LaButti K."/>
            <person name="Lagendijk E.L."/>
            <person name="Lapidus A."/>
            <person name="Levasseur A."/>
            <person name="Lindquist E."/>
            <person name="Lipzen A."/>
            <person name="Logrieco A.F."/>
            <person name="MacCabe A."/>
            <person name="Maekelae M.R."/>
            <person name="Malavazi I."/>
            <person name="Melin P."/>
            <person name="Meyer V."/>
            <person name="Mielnichuk N."/>
            <person name="Miskei M."/>
            <person name="Molnar A.P."/>
            <person name="Mule G."/>
            <person name="Ngan C.Y."/>
            <person name="Orejas M."/>
            <person name="Orosz E."/>
            <person name="Ouedraogo J.P."/>
            <person name="Overkamp K.M."/>
            <person name="Park H.-S."/>
            <person name="Perrone G."/>
            <person name="Piumi F."/>
            <person name="Punt P.J."/>
            <person name="Ram A.F."/>
            <person name="Ramon A."/>
            <person name="Rauscher S."/>
            <person name="Record E."/>
            <person name="Riano-Pachon D.M."/>
            <person name="Robert V."/>
            <person name="Roehrig J."/>
            <person name="Ruller R."/>
            <person name="Salamov A."/>
            <person name="Salih N.S."/>
            <person name="Samson R.A."/>
            <person name="Sandor E."/>
            <person name="Sanguinetti M."/>
            <person name="Schuetze T."/>
            <person name="Sepcic K."/>
            <person name="Shelest E."/>
            <person name="Sherlock G."/>
            <person name="Sophianopoulou V."/>
            <person name="Squina F.M."/>
            <person name="Sun H."/>
            <person name="Susca A."/>
            <person name="Todd R.B."/>
            <person name="Tsang A."/>
            <person name="Unkles S.E."/>
            <person name="van de Wiele N."/>
            <person name="van Rossen-Uffink D."/>
            <person name="Oliveira J.V."/>
            <person name="Vesth T.C."/>
            <person name="Visser J."/>
            <person name="Yu J.-H."/>
            <person name="Zhou M."/>
            <person name="Andersen M.R."/>
            <person name="Archer D.B."/>
            <person name="Baker S.E."/>
            <person name="Benoit I."/>
            <person name="Brakhage A.A."/>
            <person name="Braus G.H."/>
            <person name="Fischer R."/>
            <person name="Frisvad J.C."/>
            <person name="Goldman G.H."/>
            <person name="Houbraken J."/>
            <person name="Oakley B."/>
            <person name="Pocsi I."/>
            <person name="Scazzocchio C."/>
            <person name="Seiboth B."/>
            <person name="vanKuyk P.A."/>
            <person name="Wortman J."/>
            <person name="Dyer P.S."/>
            <person name="Grigoriev I.V."/>
        </authorList>
    </citation>
    <scope>NUCLEOTIDE SEQUENCE [LARGE SCALE GENOMIC DNA]</scope>
    <source>
        <strain evidence="2">CBS 506.65</strain>
    </source>
</reference>
<proteinExistence type="predicted"/>
<dbReference type="AlphaFoldDB" id="A0A1L9SR72"/>
<evidence type="ECO:0000313" key="2">
    <source>
        <dbReference type="Proteomes" id="UP000184188"/>
    </source>
</evidence>
<dbReference type="VEuPathDB" id="FungiDB:ASPZODRAFT_163714"/>
<dbReference type="RefSeq" id="XP_022584133.1">
    <property type="nucleotide sequence ID" value="XM_022726642.1"/>
</dbReference>
<dbReference type="STRING" id="1073090.A0A1L9SR72"/>
<keyword evidence="2" id="KW-1185">Reference proteome</keyword>
<sequence>MTERLSTPTSVLKMDIERDHILDTAEPLVNNTLLDSNVLSGDDSLHKGESSEDVEIPHVEELSGVEEIPRLDESQSSSHLVALPTELIQHIAYLLPTDRDLANFTSTCSSISFQILPAHSSVWRSRFHALYDVSPNRSSLELKREYQIRSIVLRNPISFQDGETEKQTLWLETMKTLILEALEIPYKNGQWFSKNVETIRRLLCHTRFLDRPVVGSDGVTIPSDLFCINQLLLTSLALHPKMSIGCLRTDYDLDIIYSFHGQRAEFIQNGKVNLQILMHIRNFWHRHVLNHDENTFFYLFINLKEDRLPGLLKSLELKDLPLSPYWLGFTSCLHPLPDGLEEDEEERQTCADLEDHVEWVPLWAMSIHIDRDPANWPPVFQQVLPFMDGPENRVYFKGTRGEKCATAKVEERYPLRGFVEPFRHPQGEIPGWKRVCWAVYYPKSRELPLVPHDAVDQEIDSWFPQEVWPPTGIEDDFYELYFFEGVVLPGGRVMLGYWQDALWQEGDGPFIFWDTERAFADEMIPKSS</sequence>
<dbReference type="OrthoDB" id="6339427at2759"/>
<dbReference type="Proteomes" id="UP000184188">
    <property type="component" value="Unassembled WGS sequence"/>
</dbReference>
<protein>
    <recommendedName>
        <fullName evidence="3">F-box domain-containing protein</fullName>
    </recommendedName>
</protein>
<evidence type="ECO:0000313" key="1">
    <source>
        <dbReference type="EMBL" id="OJJ49623.1"/>
    </source>
</evidence>
<dbReference type="EMBL" id="KV878337">
    <property type="protein sequence ID" value="OJJ49623.1"/>
    <property type="molecule type" value="Genomic_DNA"/>
</dbReference>
<gene>
    <name evidence="1" type="ORF">ASPZODRAFT_163714</name>
</gene>
<evidence type="ECO:0008006" key="3">
    <source>
        <dbReference type="Google" id="ProtNLM"/>
    </source>
</evidence>